<proteinExistence type="predicted"/>
<protein>
    <submittedName>
        <fullName evidence="2">Uncharacterized protein</fullName>
    </submittedName>
</protein>
<dbReference type="Proteomes" id="UP001054945">
    <property type="component" value="Unassembled WGS sequence"/>
</dbReference>
<dbReference type="AlphaFoldDB" id="A0AAV4MLT9"/>
<organism evidence="2 3">
    <name type="scientific">Caerostris extrusa</name>
    <name type="common">Bark spider</name>
    <name type="synonym">Caerostris bankana</name>
    <dbReference type="NCBI Taxonomy" id="172846"/>
    <lineage>
        <taxon>Eukaryota</taxon>
        <taxon>Metazoa</taxon>
        <taxon>Ecdysozoa</taxon>
        <taxon>Arthropoda</taxon>
        <taxon>Chelicerata</taxon>
        <taxon>Arachnida</taxon>
        <taxon>Araneae</taxon>
        <taxon>Araneomorphae</taxon>
        <taxon>Entelegynae</taxon>
        <taxon>Araneoidea</taxon>
        <taxon>Araneidae</taxon>
        <taxon>Caerostris</taxon>
    </lineage>
</organism>
<feature type="region of interest" description="Disordered" evidence="1">
    <location>
        <begin position="41"/>
        <end position="82"/>
    </location>
</feature>
<gene>
    <name evidence="2" type="ORF">CEXT_194381</name>
</gene>
<feature type="compositionally biased region" description="Basic and acidic residues" evidence="1">
    <location>
        <begin position="72"/>
        <end position="82"/>
    </location>
</feature>
<reference evidence="2 3" key="1">
    <citation type="submission" date="2021-06" db="EMBL/GenBank/DDBJ databases">
        <title>Caerostris extrusa draft genome.</title>
        <authorList>
            <person name="Kono N."/>
            <person name="Arakawa K."/>
        </authorList>
    </citation>
    <scope>NUCLEOTIDE SEQUENCE [LARGE SCALE GENOMIC DNA]</scope>
</reference>
<evidence type="ECO:0000256" key="1">
    <source>
        <dbReference type="SAM" id="MobiDB-lite"/>
    </source>
</evidence>
<evidence type="ECO:0000313" key="3">
    <source>
        <dbReference type="Proteomes" id="UP001054945"/>
    </source>
</evidence>
<feature type="compositionally biased region" description="Low complexity" evidence="1">
    <location>
        <begin position="53"/>
        <end position="68"/>
    </location>
</feature>
<evidence type="ECO:0000313" key="2">
    <source>
        <dbReference type="EMBL" id="GIX72981.1"/>
    </source>
</evidence>
<accession>A0AAV4MLT9</accession>
<sequence>MFLPHHTHVSLFVHLVIGQLDFLERDHLFAKLVSSERAVRVSVQPGRGRRGQPFRPLATKTGGTRTGTVSGRQERCPAERHT</sequence>
<comment type="caution">
    <text evidence="2">The sequence shown here is derived from an EMBL/GenBank/DDBJ whole genome shotgun (WGS) entry which is preliminary data.</text>
</comment>
<dbReference type="EMBL" id="BPLR01002363">
    <property type="protein sequence ID" value="GIX72981.1"/>
    <property type="molecule type" value="Genomic_DNA"/>
</dbReference>
<name>A0AAV4MLT9_CAEEX</name>
<keyword evidence="3" id="KW-1185">Reference proteome</keyword>